<dbReference type="NCBIfam" id="TIGR00080">
    <property type="entry name" value="pimt"/>
    <property type="match status" value="1"/>
</dbReference>
<dbReference type="EC" id="2.1.1.77" evidence="3 9"/>
<dbReference type="Pfam" id="PF01135">
    <property type="entry name" value="PCMT"/>
    <property type="match status" value="1"/>
</dbReference>
<evidence type="ECO:0000256" key="10">
    <source>
        <dbReference type="SAM" id="MobiDB-lite"/>
    </source>
</evidence>
<gene>
    <name evidence="11" type="ORF">FHS28_000151</name>
</gene>
<dbReference type="CDD" id="cd02440">
    <property type="entry name" value="AdoMet_MTases"/>
    <property type="match status" value="1"/>
</dbReference>
<evidence type="ECO:0000313" key="11">
    <source>
        <dbReference type="EMBL" id="MBB3192786.1"/>
    </source>
</evidence>
<proteinExistence type="inferred from homology"/>
<protein>
    <recommendedName>
        <fullName evidence="4 9">Protein-L-isoaspartate O-methyltransferase</fullName>
        <ecNumber evidence="3 9">2.1.1.77</ecNumber>
    </recommendedName>
</protein>
<sequence length="292" mass="30618">MSDSPPRAKRFPLSLHQLGTAPKGSAGPAGAGKASAAPAVAPASAREPLKPQGHWQQAAALKARTLPPSGLGLDSAGVRQRMVQRLRREGLSDERVLNALATVPRHEFVDTALAIQAYEDTSLPIGHGQTISKPSVVGRMMALMLAAPGAQARGDLGKVLEIGTGCGYQAALLMQVARHVVSVERLKPLHDKASGHLVGYNRVRLVYGDGMLGHGPSAPYDSIISAAGGDDIPQAWLDQLAPGGRLVAPMTAPSGRGQVLVLIDHLRDAQGSRFVRSLHEPVLFVPLKSGVM</sequence>
<dbReference type="PANTHER" id="PTHR11579:SF0">
    <property type="entry name" value="PROTEIN-L-ISOASPARTATE(D-ASPARTATE) O-METHYLTRANSFERASE"/>
    <property type="match status" value="1"/>
</dbReference>
<reference evidence="11 12" key="1">
    <citation type="submission" date="2020-08" db="EMBL/GenBank/DDBJ databases">
        <title>Genomic Encyclopedia of Type Strains, Phase III (KMG-III): the genomes of soil and plant-associated and newly described type strains.</title>
        <authorList>
            <person name="Whitman W."/>
        </authorList>
    </citation>
    <scope>NUCLEOTIDE SEQUENCE [LARGE SCALE GENOMIC DNA]</scope>
    <source>
        <strain evidence="11 12">CECT 7247</strain>
    </source>
</reference>
<evidence type="ECO:0000256" key="7">
    <source>
        <dbReference type="ARBA" id="ARBA00022679"/>
    </source>
</evidence>
<evidence type="ECO:0000256" key="4">
    <source>
        <dbReference type="ARBA" id="ARBA00013346"/>
    </source>
</evidence>
<feature type="compositionally biased region" description="Low complexity" evidence="10">
    <location>
        <begin position="21"/>
        <end position="45"/>
    </location>
</feature>
<evidence type="ECO:0000256" key="9">
    <source>
        <dbReference type="NCBIfam" id="TIGR00080"/>
    </source>
</evidence>
<dbReference type="InterPro" id="IPR029063">
    <property type="entry name" value="SAM-dependent_MTases_sf"/>
</dbReference>
<feature type="region of interest" description="Disordered" evidence="10">
    <location>
        <begin position="1"/>
        <end position="48"/>
    </location>
</feature>
<dbReference type="InterPro" id="IPR000682">
    <property type="entry name" value="PCMT"/>
</dbReference>
<dbReference type="NCBIfam" id="NF001453">
    <property type="entry name" value="PRK00312.1"/>
    <property type="match status" value="1"/>
</dbReference>
<keyword evidence="5" id="KW-0963">Cytoplasm</keyword>
<dbReference type="Proteomes" id="UP000574369">
    <property type="component" value="Unassembled WGS sequence"/>
</dbReference>
<evidence type="ECO:0000256" key="3">
    <source>
        <dbReference type="ARBA" id="ARBA00011890"/>
    </source>
</evidence>
<evidence type="ECO:0000313" key="12">
    <source>
        <dbReference type="Proteomes" id="UP000574369"/>
    </source>
</evidence>
<dbReference type="GO" id="GO:0004719">
    <property type="term" value="F:protein-L-isoaspartate (D-aspartate) O-methyltransferase activity"/>
    <property type="evidence" value="ECO:0007669"/>
    <property type="project" value="UniProtKB-EC"/>
</dbReference>
<comment type="caution">
    <text evidence="11">The sequence shown here is derived from an EMBL/GenBank/DDBJ whole genome shotgun (WGS) entry which is preliminary data.</text>
</comment>
<keyword evidence="6 11" id="KW-0489">Methyltransferase</keyword>
<dbReference type="GO" id="GO:0032259">
    <property type="term" value="P:methylation"/>
    <property type="evidence" value="ECO:0007669"/>
    <property type="project" value="UniProtKB-KW"/>
</dbReference>
<keyword evidence="12" id="KW-1185">Reference proteome</keyword>
<dbReference type="PANTHER" id="PTHR11579">
    <property type="entry name" value="PROTEIN-L-ISOASPARTATE O-METHYLTRANSFERASE"/>
    <property type="match status" value="1"/>
</dbReference>
<evidence type="ECO:0000256" key="5">
    <source>
        <dbReference type="ARBA" id="ARBA00022490"/>
    </source>
</evidence>
<evidence type="ECO:0000256" key="1">
    <source>
        <dbReference type="ARBA" id="ARBA00004496"/>
    </source>
</evidence>
<keyword evidence="8" id="KW-0949">S-adenosyl-L-methionine</keyword>
<evidence type="ECO:0000256" key="2">
    <source>
        <dbReference type="ARBA" id="ARBA00005369"/>
    </source>
</evidence>
<comment type="similarity">
    <text evidence="2">Belongs to the methyltransferase superfamily. L-isoaspartyl/D-aspartyl protein methyltransferase family.</text>
</comment>
<organism evidence="11 12">
    <name type="scientific">Roseateles terrae</name>
    <dbReference type="NCBI Taxonomy" id="431060"/>
    <lineage>
        <taxon>Bacteria</taxon>
        <taxon>Pseudomonadati</taxon>
        <taxon>Pseudomonadota</taxon>
        <taxon>Betaproteobacteria</taxon>
        <taxon>Burkholderiales</taxon>
        <taxon>Sphaerotilaceae</taxon>
        <taxon>Roseateles</taxon>
    </lineage>
</organism>
<keyword evidence="7 11" id="KW-0808">Transferase</keyword>
<dbReference type="EMBL" id="JACHXO010000001">
    <property type="protein sequence ID" value="MBB3192786.1"/>
    <property type="molecule type" value="Genomic_DNA"/>
</dbReference>
<dbReference type="SUPFAM" id="SSF53335">
    <property type="entry name" value="S-adenosyl-L-methionine-dependent methyltransferases"/>
    <property type="match status" value="1"/>
</dbReference>
<evidence type="ECO:0000256" key="8">
    <source>
        <dbReference type="ARBA" id="ARBA00022691"/>
    </source>
</evidence>
<accession>A0ABR6GL16</accession>
<dbReference type="Gene3D" id="3.40.50.150">
    <property type="entry name" value="Vaccinia Virus protein VP39"/>
    <property type="match status" value="1"/>
</dbReference>
<evidence type="ECO:0000256" key="6">
    <source>
        <dbReference type="ARBA" id="ARBA00022603"/>
    </source>
</evidence>
<dbReference type="RefSeq" id="WP_088449533.1">
    <property type="nucleotide sequence ID" value="NZ_JACHXO010000001.1"/>
</dbReference>
<comment type="subcellular location">
    <subcellularLocation>
        <location evidence="1">Cytoplasm</location>
    </subcellularLocation>
</comment>
<name>A0ABR6GL16_9BURK</name>